<dbReference type="EMBL" id="ML977315">
    <property type="protein sequence ID" value="KAF2119308.1"/>
    <property type="molecule type" value="Genomic_DNA"/>
</dbReference>
<keyword evidence="3" id="KW-1185">Reference proteome</keyword>
<name>A0A6A5ZLH8_9PLEO</name>
<feature type="compositionally biased region" description="Basic and acidic residues" evidence="1">
    <location>
        <begin position="364"/>
        <end position="383"/>
    </location>
</feature>
<accession>A0A6A5ZLH8</accession>
<dbReference type="AlphaFoldDB" id="A0A6A5ZLH8"/>
<organism evidence="2 3">
    <name type="scientific">Lophiotrema nucula</name>
    <dbReference type="NCBI Taxonomy" id="690887"/>
    <lineage>
        <taxon>Eukaryota</taxon>
        <taxon>Fungi</taxon>
        <taxon>Dikarya</taxon>
        <taxon>Ascomycota</taxon>
        <taxon>Pezizomycotina</taxon>
        <taxon>Dothideomycetes</taxon>
        <taxon>Pleosporomycetidae</taxon>
        <taxon>Pleosporales</taxon>
        <taxon>Lophiotremataceae</taxon>
        <taxon>Lophiotrema</taxon>
    </lineage>
</organism>
<dbReference type="Proteomes" id="UP000799770">
    <property type="component" value="Unassembled WGS sequence"/>
</dbReference>
<gene>
    <name evidence="2" type="ORF">BDV96DRAFT_628938</name>
</gene>
<reference evidence="2" key="1">
    <citation type="journal article" date="2020" name="Stud. Mycol.">
        <title>101 Dothideomycetes genomes: a test case for predicting lifestyles and emergence of pathogens.</title>
        <authorList>
            <person name="Haridas S."/>
            <person name="Albert R."/>
            <person name="Binder M."/>
            <person name="Bloem J."/>
            <person name="Labutti K."/>
            <person name="Salamov A."/>
            <person name="Andreopoulos B."/>
            <person name="Baker S."/>
            <person name="Barry K."/>
            <person name="Bills G."/>
            <person name="Bluhm B."/>
            <person name="Cannon C."/>
            <person name="Castanera R."/>
            <person name="Culley D."/>
            <person name="Daum C."/>
            <person name="Ezra D."/>
            <person name="Gonzalez J."/>
            <person name="Henrissat B."/>
            <person name="Kuo A."/>
            <person name="Liang C."/>
            <person name="Lipzen A."/>
            <person name="Lutzoni F."/>
            <person name="Magnuson J."/>
            <person name="Mondo S."/>
            <person name="Nolan M."/>
            <person name="Ohm R."/>
            <person name="Pangilinan J."/>
            <person name="Park H.-J."/>
            <person name="Ramirez L."/>
            <person name="Alfaro M."/>
            <person name="Sun H."/>
            <person name="Tritt A."/>
            <person name="Yoshinaga Y."/>
            <person name="Zwiers L.-H."/>
            <person name="Turgeon B."/>
            <person name="Goodwin S."/>
            <person name="Spatafora J."/>
            <person name="Crous P."/>
            <person name="Grigoriev I."/>
        </authorList>
    </citation>
    <scope>NUCLEOTIDE SEQUENCE</scope>
    <source>
        <strain evidence="2">CBS 627.86</strain>
    </source>
</reference>
<feature type="region of interest" description="Disordered" evidence="1">
    <location>
        <begin position="159"/>
        <end position="239"/>
    </location>
</feature>
<proteinExistence type="predicted"/>
<evidence type="ECO:0000256" key="1">
    <source>
        <dbReference type="SAM" id="MobiDB-lite"/>
    </source>
</evidence>
<protein>
    <submittedName>
        <fullName evidence="2">Uncharacterized protein</fullName>
    </submittedName>
</protein>
<evidence type="ECO:0000313" key="3">
    <source>
        <dbReference type="Proteomes" id="UP000799770"/>
    </source>
</evidence>
<sequence>MPSSIFTPKGRVKREHLPELLLLLSTLPKDMPVYIPKRSFCGCVRHPAIPEFSDAAKDALCPPCRILESINHLDWLHEQFKKRGGIFQSKNDAGHQDLKKAWVKTKVVVAKHVGHYEGLAEAEEKWNTEKVAELNDLEKSGGVIAALIKWREYEKDQRHVAGVQSEEESVMPTNNEDGPVHSVIFPQFRPNSIERPVTPQRKDSATSLQTLPSSVSTSSLKPARKSGNNSPKTPSKRIRINDIVMVSPEHLNHTHFEAPILSRSPTQQPHNKHVDAEHKTRRGRLIRIGPANIKQDGYWASPEEHEKVDTSSFKVQWAVVEEQEKKAVFYNKIAGAWILLWYLARVWELLDWRKLSKEYKKRIRDPVTRREEEREKDEGKDEAGKEDEDNSHDTLQ</sequence>
<feature type="compositionally biased region" description="Polar residues" evidence="1">
    <location>
        <begin position="205"/>
        <end position="233"/>
    </location>
</feature>
<feature type="region of interest" description="Disordered" evidence="1">
    <location>
        <begin position="364"/>
        <end position="396"/>
    </location>
</feature>
<evidence type="ECO:0000313" key="2">
    <source>
        <dbReference type="EMBL" id="KAF2119308.1"/>
    </source>
</evidence>